<sequence>MEVNMKVVNGAPVASGVNTIDGVDGVEKRNSSATEINLNTMYDCVVYKYVNVFNGGIVRKLCFKCASKYFVDVKKRNTPVIVNNHFIKLRKVPKLLESCNVCNKELATLSFLKDCDECFTAALNVFDDSLMNGCVSLVYN</sequence>
<dbReference type="OrthoDB" id="21689at10239"/>
<dbReference type="RefSeq" id="YP_009133244.1">
    <property type="nucleotide sequence ID" value="NC_026922.1"/>
</dbReference>
<accession>A0A0E3Z604</accession>
<proteinExistence type="predicted"/>
<organism evidence="1 2">
    <name type="scientific">Lambdina fiscellaria nucleopolyhedrovirus</name>
    <dbReference type="NCBI Taxonomy" id="1642929"/>
    <lineage>
        <taxon>Viruses</taxon>
        <taxon>Viruses incertae sedis</taxon>
        <taxon>Naldaviricetes</taxon>
        <taxon>Lefavirales</taxon>
        <taxon>Baculoviridae</taxon>
        <taxon>Alphabaculovirus</taxon>
        <taxon>Alphabaculovirus lafiscellariae</taxon>
    </lineage>
</organism>
<evidence type="ECO:0000313" key="1">
    <source>
        <dbReference type="EMBL" id="AKC91662.1"/>
    </source>
</evidence>
<dbReference type="GeneID" id="24170865"/>
<evidence type="ECO:0000313" key="2">
    <source>
        <dbReference type="Proteomes" id="UP000201190"/>
    </source>
</evidence>
<reference evidence="1 2" key="1">
    <citation type="journal article" date="2015" name="Genome Announc.">
        <title>Genome Sequence of an Alphabaculovirus Isolated from the Oak Looper, Lambdina fiscellaria, Contains a Putative 2-Kilobase-Pair Transposable Element Encoding a Transposase and a FLYWCH Domain-Containing Protein.</title>
        <authorList>
            <person name="Rohrmann G.F."/>
            <person name="Erlandson M.A."/>
            <person name="Theilmann D.A."/>
        </authorList>
    </citation>
    <scope>NUCLEOTIDE SEQUENCE [LARGE SCALE GENOMIC DNA]</scope>
    <source>
        <strain evidence="1">GR15</strain>
    </source>
</reference>
<name>A0A0E3Z604_9ABAC</name>
<dbReference type="Proteomes" id="UP000201190">
    <property type="component" value="Segment"/>
</dbReference>
<protein>
    <submittedName>
        <fullName evidence="1">Orf91-like protein</fullName>
    </submittedName>
</protein>
<dbReference type="KEGG" id="vg:24170865"/>
<dbReference type="EMBL" id="KP752043">
    <property type="protein sequence ID" value="AKC91662.1"/>
    <property type="molecule type" value="Genomic_DNA"/>
</dbReference>
<keyword evidence="2" id="KW-1185">Reference proteome</keyword>